<dbReference type="InterPro" id="IPR004358">
    <property type="entry name" value="Sig_transdc_His_kin-like_C"/>
</dbReference>
<feature type="transmembrane region" description="Helical" evidence="10">
    <location>
        <begin position="164"/>
        <end position="184"/>
    </location>
</feature>
<keyword evidence="4" id="KW-0597">Phosphoprotein</keyword>
<dbReference type="PANTHER" id="PTHR42878">
    <property type="entry name" value="TWO-COMPONENT HISTIDINE KINASE"/>
    <property type="match status" value="1"/>
</dbReference>
<comment type="caution">
    <text evidence="12">The sequence shown here is derived from an EMBL/GenBank/DDBJ whole genome shotgun (WGS) entry which is preliminary data.</text>
</comment>
<keyword evidence="7 12" id="KW-0418">Kinase</keyword>
<evidence type="ECO:0000256" key="9">
    <source>
        <dbReference type="ARBA" id="ARBA00023012"/>
    </source>
</evidence>
<evidence type="ECO:0000256" key="10">
    <source>
        <dbReference type="SAM" id="Phobius"/>
    </source>
</evidence>
<keyword evidence="10" id="KW-1133">Transmembrane helix</keyword>
<dbReference type="PROSITE" id="PS50109">
    <property type="entry name" value="HIS_KIN"/>
    <property type="match status" value="1"/>
</dbReference>
<keyword evidence="6" id="KW-0547">Nucleotide-binding</keyword>
<dbReference type="Gene3D" id="3.30.565.10">
    <property type="entry name" value="Histidine kinase-like ATPase, C-terminal domain"/>
    <property type="match status" value="1"/>
</dbReference>
<comment type="catalytic activity">
    <reaction evidence="1">
        <text>ATP + protein L-histidine = ADP + protein N-phospho-L-histidine.</text>
        <dbReference type="EC" id="2.7.13.3"/>
    </reaction>
</comment>
<keyword evidence="13" id="KW-1185">Reference proteome</keyword>
<keyword evidence="10" id="KW-0812">Transmembrane</keyword>
<keyword evidence="9" id="KW-0902">Two-component regulatory system</keyword>
<feature type="transmembrane region" description="Helical" evidence="10">
    <location>
        <begin position="86"/>
        <end position="105"/>
    </location>
</feature>
<dbReference type="RefSeq" id="WP_132014639.1">
    <property type="nucleotide sequence ID" value="NZ_SLUN01000014.1"/>
</dbReference>
<keyword evidence="5" id="KW-0808">Transferase</keyword>
<feature type="domain" description="Histidine kinase" evidence="11">
    <location>
        <begin position="294"/>
        <end position="503"/>
    </location>
</feature>
<dbReference type="CDD" id="cd00082">
    <property type="entry name" value="HisKA"/>
    <property type="match status" value="1"/>
</dbReference>
<dbReference type="InterPro" id="IPR003661">
    <property type="entry name" value="HisK_dim/P_dom"/>
</dbReference>
<dbReference type="GO" id="GO:0030295">
    <property type="term" value="F:protein kinase activator activity"/>
    <property type="evidence" value="ECO:0007669"/>
    <property type="project" value="TreeGrafter"/>
</dbReference>
<comment type="subcellular location">
    <subcellularLocation>
        <location evidence="2">Membrane</location>
    </subcellularLocation>
</comment>
<evidence type="ECO:0000256" key="4">
    <source>
        <dbReference type="ARBA" id="ARBA00022553"/>
    </source>
</evidence>
<dbReference type="GO" id="GO:0000156">
    <property type="term" value="F:phosphorelay response regulator activity"/>
    <property type="evidence" value="ECO:0007669"/>
    <property type="project" value="TreeGrafter"/>
</dbReference>
<dbReference type="PANTHER" id="PTHR42878:SF7">
    <property type="entry name" value="SENSOR HISTIDINE KINASE GLRK"/>
    <property type="match status" value="1"/>
</dbReference>
<evidence type="ECO:0000256" key="2">
    <source>
        <dbReference type="ARBA" id="ARBA00004370"/>
    </source>
</evidence>
<feature type="transmembrane region" description="Helical" evidence="10">
    <location>
        <begin position="196"/>
        <end position="218"/>
    </location>
</feature>
<dbReference type="AlphaFoldDB" id="A0A4R1RNG5"/>
<dbReference type="InterPro" id="IPR003594">
    <property type="entry name" value="HATPase_dom"/>
</dbReference>
<reference evidence="12 13" key="1">
    <citation type="submission" date="2019-03" db="EMBL/GenBank/DDBJ databases">
        <title>Genomic Encyclopedia of Type Strains, Phase IV (KMG-IV): sequencing the most valuable type-strain genomes for metagenomic binning, comparative biology and taxonomic classification.</title>
        <authorList>
            <person name="Goeker M."/>
        </authorList>
    </citation>
    <scope>NUCLEOTIDE SEQUENCE [LARGE SCALE GENOMIC DNA]</scope>
    <source>
        <strain evidence="12 13">LX-B</strain>
    </source>
</reference>
<dbReference type="EC" id="2.7.13.3" evidence="3"/>
<evidence type="ECO:0000256" key="8">
    <source>
        <dbReference type="ARBA" id="ARBA00022840"/>
    </source>
</evidence>
<keyword evidence="10" id="KW-0472">Membrane</keyword>
<organism evidence="12 13">
    <name type="scientific">Hydrogenispora ethanolica</name>
    <dbReference type="NCBI Taxonomy" id="1082276"/>
    <lineage>
        <taxon>Bacteria</taxon>
        <taxon>Bacillati</taxon>
        <taxon>Bacillota</taxon>
        <taxon>Hydrogenispora</taxon>
    </lineage>
</organism>
<dbReference type="InterPro" id="IPR005467">
    <property type="entry name" value="His_kinase_dom"/>
</dbReference>
<evidence type="ECO:0000256" key="3">
    <source>
        <dbReference type="ARBA" id="ARBA00012438"/>
    </source>
</evidence>
<evidence type="ECO:0000313" key="12">
    <source>
        <dbReference type="EMBL" id="TCL67382.1"/>
    </source>
</evidence>
<dbReference type="SMART" id="SM00387">
    <property type="entry name" value="HATPase_c"/>
    <property type="match status" value="1"/>
</dbReference>
<dbReference type="EMBL" id="SLUN01000014">
    <property type="protein sequence ID" value="TCL67382.1"/>
    <property type="molecule type" value="Genomic_DNA"/>
</dbReference>
<feature type="transmembrane region" description="Helical" evidence="10">
    <location>
        <begin position="117"/>
        <end position="144"/>
    </location>
</feature>
<feature type="transmembrane region" description="Helical" evidence="10">
    <location>
        <begin position="28"/>
        <end position="47"/>
    </location>
</feature>
<evidence type="ECO:0000313" key="13">
    <source>
        <dbReference type="Proteomes" id="UP000295008"/>
    </source>
</evidence>
<evidence type="ECO:0000256" key="7">
    <source>
        <dbReference type="ARBA" id="ARBA00022777"/>
    </source>
</evidence>
<dbReference type="OrthoDB" id="9121833at2"/>
<dbReference type="PRINTS" id="PR00344">
    <property type="entry name" value="BCTRLSENSOR"/>
</dbReference>
<accession>A0A4R1RNG5</accession>
<dbReference type="GO" id="GO:0000155">
    <property type="term" value="F:phosphorelay sensor kinase activity"/>
    <property type="evidence" value="ECO:0007669"/>
    <property type="project" value="InterPro"/>
</dbReference>
<dbReference type="GO" id="GO:0005524">
    <property type="term" value="F:ATP binding"/>
    <property type="evidence" value="ECO:0007669"/>
    <property type="project" value="UniProtKB-KW"/>
</dbReference>
<protein>
    <recommendedName>
        <fullName evidence="3">histidine kinase</fullName>
        <ecNumber evidence="3">2.7.13.3</ecNumber>
    </recommendedName>
</protein>
<evidence type="ECO:0000256" key="6">
    <source>
        <dbReference type="ARBA" id="ARBA00022741"/>
    </source>
</evidence>
<name>A0A4R1RNG5_HYDET</name>
<evidence type="ECO:0000259" key="11">
    <source>
        <dbReference type="PROSITE" id="PS50109"/>
    </source>
</evidence>
<dbReference type="InterPro" id="IPR036890">
    <property type="entry name" value="HATPase_C_sf"/>
</dbReference>
<keyword evidence="8" id="KW-0067">ATP-binding</keyword>
<evidence type="ECO:0000256" key="5">
    <source>
        <dbReference type="ARBA" id="ARBA00022679"/>
    </source>
</evidence>
<sequence>MYYLSLLFIAFTLMVVYKNPKSRTSWFICLVILGWFCSPYGFVLYLDKNNIYSLFINRYFNLPYSWWNQIALMNVAQVNLIRVMNFGILLFVYAFACYAIAFTCAGHDRKNLKRYMLLLLVPILEMVIYDPVAYKKIYLLLIAGDPPLLSFHQFDTVIKVVYDVTRFVNIGYLLGAVALLVNYLNHRTHIPFVRNYTAFVLLGFIPVITLFLLTFFWAPKELMAVSALADYVSFNVVDLSEKDWLFLILRYFGFIAFPIIIYATWKLSAVEAYYRKQESHITKSINIAHLGARVFSHALKNQLISIQGEAEYLQSKLQGQEDLLESAQTILSTCDQVIERLNELYDRFKSIDVDLRPAGLITPVSEAVQSFQRTLPPRIAFDYAFPEVNPAVFLDCKHLKEAITVILNNALDAIGQGEGSITVRITNHDNWSVIAIADTGVGMTPEQQKHVFEPFYTTKSSSRNWGIGLSYVHKIILAHHGKIFVESAPGQGSTFTIILPVIV</sequence>
<dbReference type="GO" id="GO:0007234">
    <property type="term" value="P:osmosensory signaling via phosphorelay pathway"/>
    <property type="evidence" value="ECO:0007669"/>
    <property type="project" value="TreeGrafter"/>
</dbReference>
<gene>
    <name evidence="12" type="ORF">EDC14_101471</name>
</gene>
<dbReference type="SUPFAM" id="SSF55874">
    <property type="entry name" value="ATPase domain of HSP90 chaperone/DNA topoisomerase II/histidine kinase"/>
    <property type="match status" value="1"/>
</dbReference>
<proteinExistence type="predicted"/>
<evidence type="ECO:0000256" key="1">
    <source>
        <dbReference type="ARBA" id="ARBA00000085"/>
    </source>
</evidence>
<dbReference type="Pfam" id="PF02518">
    <property type="entry name" value="HATPase_c"/>
    <property type="match status" value="1"/>
</dbReference>
<dbReference type="Proteomes" id="UP000295008">
    <property type="component" value="Unassembled WGS sequence"/>
</dbReference>
<feature type="transmembrane region" description="Helical" evidence="10">
    <location>
        <begin position="244"/>
        <end position="265"/>
    </location>
</feature>
<dbReference type="InterPro" id="IPR050351">
    <property type="entry name" value="BphY/WalK/GraS-like"/>
</dbReference>